<reference evidence="3" key="1">
    <citation type="journal article" date="2014" name="Science">
        <title>Ancient hybridizations among the ancestral genomes of bread wheat.</title>
        <authorList>
            <consortium name="International Wheat Genome Sequencing Consortium,"/>
            <person name="Marcussen T."/>
            <person name="Sandve S.R."/>
            <person name="Heier L."/>
            <person name="Spannagl M."/>
            <person name="Pfeifer M."/>
            <person name="Jakobsen K.S."/>
            <person name="Wulff B.B."/>
            <person name="Steuernagel B."/>
            <person name="Mayer K.F."/>
            <person name="Olsen O.A."/>
        </authorList>
    </citation>
    <scope>NUCLEOTIDE SEQUENCE [LARGE SCALE GENOMIC DNA]</scope>
    <source>
        <strain evidence="3">cv. AL8/78</strain>
    </source>
</reference>
<feature type="region of interest" description="Disordered" evidence="1">
    <location>
        <begin position="31"/>
        <end position="50"/>
    </location>
</feature>
<reference evidence="2" key="5">
    <citation type="journal article" date="2021" name="G3 (Bethesda)">
        <title>Aegilops tauschii genome assembly Aet v5.0 features greater sequence contiguity and improved annotation.</title>
        <authorList>
            <person name="Wang L."/>
            <person name="Zhu T."/>
            <person name="Rodriguez J.C."/>
            <person name="Deal K.R."/>
            <person name="Dubcovsky J."/>
            <person name="McGuire P.E."/>
            <person name="Lux T."/>
            <person name="Spannagl M."/>
            <person name="Mayer K.F.X."/>
            <person name="Baldrich P."/>
            <person name="Meyers B.C."/>
            <person name="Huo N."/>
            <person name="Gu Y.Q."/>
            <person name="Zhou H."/>
            <person name="Devos K.M."/>
            <person name="Bennetzen J.L."/>
            <person name="Unver T."/>
            <person name="Budak H."/>
            <person name="Gulick P.J."/>
            <person name="Galiba G."/>
            <person name="Kalapos B."/>
            <person name="Nelson D.R."/>
            <person name="Li P."/>
            <person name="You F.M."/>
            <person name="Luo M.C."/>
            <person name="Dvorak J."/>
        </authorList>
    </citation>
    <scope>NUCLEOTIDE SEQUENCE [LARGE SCALE GENOMIC DNA]</scope>
    <source>
        <strain evidence="2">cv. AL8/78</strain>
    </source>
</reference>
<organism evidence="2 3">
    <name type="scientific">Aegilops tauschii subsp. strangulata</name>
    <name type="common">Goatgrass</name>
    <dbReference type="NCBI Taxonomy" id="200361"/>
    <lineage>
        <taxon>Eukaryota</taxon>
        <taxon>Viridiplantae</taxon>
        <taxon>Streptophyta</taxon>
        <taxon>Embryophyta</taxon>
        <taxon>Tracheophyta</taxon>
        <taxon>Spermatophyta</taxon>
        <taxon>Magnoliopsida</taxon>
        <taxon>Liliopsida</taxon>
        <taxon>Poales</taxon>
        <taxon>Poaceae</taxon>
        <taxon>BOP clade</taxon>
        <taxon>Pooideae</taxon>
        <taxon>Triticodae</taxon>
        <taxon>Triticeae</taxon>
        <taxon>Triticinae</taxon>
        <taxon>Aegilops</taxon>
    </lineage>
</organism>
<dbReference type="AlphaFoldDB" id="A0A453DWD0"/>
<accession>A0A453DWD0</accession>
<reference evidence="2" key="3">
    <citation type="journal article" date="2017" name="Nature">
        <title>Genome sequence of the progenitor of the wheat D genome Aegilops tauschii.</title>
        <authorList>
            <person name="Luo M.C."/>
            <person name="Gu Y.Q."/>
            <person name="Puiu D."/>
            <person name="Wang H."/>
            <person name="Twardziok S.O."/>
            <person name="Deal K.R."/>
            <person name="Huo N."/>
            <person name="Zhu T."/>
            <person name="Wang L."/>
            <person name="Wang Y."/>
            <person name="McGuire P.E."/>
            <person name="Liu S."/>
            <person name="Long H."/>
            <person name="Ramasamy R.K."/>
            <person name="Rodriguez J.C."/>
            <person name="Van S.L."/>
            <person name="Yuan L."/>
            <person name="Wang Z."/>
            <person name="Xia Z."/>
            <person name="Xiao L."/>
            <person name="Anderson O.D."/>
            <person name="Ouyang S."/>
            <person name="Liang Y."/>
            <person name="Zimin A.V."/>
            <person name="Pertea G."/>
            <person name="Qi P."/>
            <person name="Bennetzen J.L."/>
            <person name="Dai X."/>
            <person name="Dawson M.W."/>
            <person name="Muller H.G."/>
            <person name="Kugler K."/>
            <person name="Rivarola-Duarte L."/>
            <person name="Spannagl M."/>
            <person name="Mayer K.F.X."/>
            <person name="Lu F.H."/>
            <person name="Bevan M.W."/>
            <person name="Leroy P."/>
            <person name="Li P."/>
            <person name="You F.M."/>
            <person name="Sun Q."/>
            <person name="Liu Z."/>
            <person name="Lyons E."/>
            <person name="Wicker T."/>
            <person name="Salzberg S.L."/>
            <person name="Devos K.M."/>
            <person name="Dvorak J."/>
        </authorList>
    </citation>
    <scope>NUCLEOTIDE SEQUENCE [LARGE SCALE GENOMIC DNA]</scope>
    <source>
        <strain evidence="2">cv. AL8/78</strain>
    </source>
</reference>
<evidence type="ECO:0000313" key="3">
    <source>
        <dbReference type="Proteomes" id="UP000015105"/>
    </source>
</evidence>
<keyword evidence="3" id="KW-1185">Reference proteome</keyword>
<name>A0A453DWD0_AEGTS</name>
<evidence type="ECO:0000313" key="2">
    <source>
        <dbReference type="EnsemblPlants" id="AET3Gv20128700.1"/>
    </source>
</evidence>
<sequence length="77" mass="8245">MLQEIIAKGKEDLEVTMDEFRPCLVKIKNRSGDDLGSAARKPATPRPNLSAVRPQAAIFQAPGGRMAGDALTVPTLI</sequence>
<proteinExistence type="predicted"/>
<evidence type="ECO:0000256" key="1">
    <source>
        <dbReference type="SAM" id="MobiDB-lite"/>
    </source>
</evidence>
<protein>
    <submittedName>
        <fullName evidence="2">Uncharacterized protein</fullName>
    </submittedName>
</protein>
<dbReference type="Gramene" id="AET3Gv20128700.1">
    <property type="protein sequence ID" value="AET3Gv20128700.1"/>
    <property type="gene ID" value="AET3Gv20128700"/>
</dbReference>
<reference evidence="2" key="4">
    <citation type="submission" date="2019-03" db="UniProtKB">
        <authorList>
            <consortium name="EnsemblPlants"/>
        </authorList>
    </citation>
    <scope>IDENTIFICATION</scope>
</reference>
<dbReference type="EnsemblPlants" id="AET3Gv20128700.1">
    <property type="protein sequence ID" value="AET3Gv20128700.1"/>
    <property type="gene ID" value="AET3Gv20128700"/>
</dbReference>
<reference evidence="3" key="2">
    <citation type="journal article" date="2017" name="Nat. Plants">
        <title>The Aegilops tauschii genome reveals multiple impacts of transposons.</title>
        <authorList>
            <person name="Zhao G."/>
            <person name="Zou C."/>
            <person name="Li K."/>
            <person name="Wang K."/>
            <person name="Li T."/>
            <person name="Gao L."/>
            <person name="Zhang X."/>
            <person name="Wang H."/>
            <person name="Yang Z."/>
            <person name="Liu X."/>
            <person name="Jiang W."/>
            <person name="Mao L."/>
            <person name="Kong X."/>
            <person name="Jiao Y."/>
            <person name="Jia J."/>
        </authorList>
    </citation>
    <scope>NUCLEOTIDE SEQUENCE [LARGE SCALE GENOMIC DNA]</scope>
    <source>
        <strain evidence="3">cv. AL8/78</strain>
    </source>
</reference>
<dbReference type="Proteomes" id="UP000015105">
    <property type="component" value="Chromosome 3D"/>
</dbReference>